<comment type="caution">
    <text evidence="7">The sequence shown here is derived from an EMBL/GenBank/DDBJ whole genome shotgun (WGS) entry which is preliminary data.</text>
</comment>
<keyword evidence="4 6" id="KW-1133">Transmembrane helix</keyword>
<evidence type="ECO:0000256" key="5">
    <source>
        <dbReference type="ARBA" id="ARBA00023136"/>
    </source>
</evidence>
<comment type="subcellular location">
    <subcellularLocation>
        <location evidence="1">Membrane</location>
        <topology evidence="1">Multi-pass membrane protein</topology>
    </subcellularLocation>
</comment>
<proteinExistence type="inferred from homology"/>
<evidence type="ECO:0000256" key="4">
    <source>
        <dbReference type="ARBA" id="ARBA00022989"/>
    </source>
</evidence>
<reference evidence="7 8" key="1">
    <citation type="journal article" date="2024" name="BMC Biol.">
        <title>Comparative genomics of Ascetosporea gives new insight into the evolutionary basis for animal parasitism in Rhizaria.</title>
        <authorList>
            <person name="Hiltunen Thoren M."/>
            <person name="Onut-Brannstrom I."/>
            <person name="Alfjorden A."/>
            <person name="Peckova H."/>
            <person name="Swords F."/>
            <person name="Hooper C."/>
            <person name="Holzer A.S."/>
            <person name="Bass D."/>
            <person name="Burki F."/>
        </authorList>
    </citation>
    <scope>NUCLEOTIDE SEQUENCE [LARGE SCALE GENOMIC DNA]</scope>
    <source>
        <strain evidence="7">20-A016</strain>
    </source>
</reference>
<protein>
    <submittedName>
        <fullName evidence="7">Transmembrane anterior posterior transformation protein 1</fullName>
    </submittedName>
</protein>
<keyword evidence="3 6" id="KW-0812">Transmembrane</keyword>
<keyword evidence="5 6" id="KW-0472">Membrane</keyword>
<evidence type="ECO:0000256" key="1">
    <source>
        <dbReference type="ARBA" id="ARBA00004141"/>
    </source>
</evidence>
<evidence type="ECO:0000256" key="2">
    <source>
        <dbReference type="ARBA" id="ARBA00008803"/>
    </source>
</evidence>
<gene>
    <name evidence="7" type="primary">TAPT1</name>
    <name evidence="7" type="ORF">MHBO_000092</name>
</gene>
<comment type="similarity">
    <text evidence="2">Belongs to the TAPT1 family.</text>
</comment>
<feature type="transmembrane region" description="Helical" evidence="6">
    <location>
        <begin position="46"/>
        <end position="69"/>
    </location>
</feature>
<evidence type="ECO:0000256" key="3">
    <source>
        <dbReference type="ARBA" id="ARBA00022692"/>
    </source>
</evidence>
<dbReference type="Proteomes" id="UP001439008">
    <property type="component" value="Unassembled WGS sequence"/>
</dbReference>
<dbReference type="EMBL" id="JBDODL010000011">
    <property type="protein sequence ID" value="MES1918069.1"/>
    <property type="molecule type" value="Genomic_DNA"/>
</dbReference>
<feature type="transmembrane region" description="Helical" evidence="6">
    <location>
        <begin position="341"/>
        <end position="362"/>
    </location>
</feature>
<feature type="transmembrane region" description="Helical" evidence="6">
    <location>
        <begin position="114"/>
        <end position="135"/>
    </location>
</feature>
<dbReference type="InterPro" id="IPR008010">
    <property type="entry name" value="Tatp1"/>
</dbReference>
<organism evidence="7 8">
    <name type="scientific">Bonamia ostreae</name>
    <dbReference type="NCBI Taxonomy" id="126728"/>
    <lineage>
        <taxon>Eukaryota</taxon>
        <taxon>Sar</taxon>
        <taxon>Rhizaria</taxon>
        <taxon>Endomyxa</taxon>
        <taxon>Ascetosporea</taxon>
        <taxon>Haplosporida</taxon>
        <taxon>Bonamia</taxon>
    </lineage>
</organism>
<accession>A0ABV2AF36</accession>
<feature type="transmembrane region" description="Helical" evidence="6">
    <location>
        <begin position="155"/>
        <end position="180"/>
    </location>
</feature>
<keyword evidence="8" id="KW-1185">Reference proteome</keyword>
<evidence type="ECO:0000313" key="8">
    <source>
        <dbReference type="Proteomes" id="UP001439008"/>
    </source>
</evidence>
<dbReference type="Pfam" id="PF05346">
    <property type="entry name" value="DUF747"/>
    <property type="match status" value="1"/>
</dbReference>
<dbReference type="PANTHER" id="PTHR13317">
    <property type="entry name" value="TRANSMEMBRANE ANTERIOR POSTERIOR TRANSFORMATION PROTEIN 1 HOMOLOG"/>
    <property type="match status" value="1"/>
</dbReference>
<evidence type="ECO:0000313" key="7">
    <source>
        <dbReference type="EMBL" id="MES1918069.1"/>
    </source>
</evidence>
<evidence type="ECO:0000256" key="6">
    <source>
        <dbReference type="SAM" id="Phobius"/>
    </source>
</evidence>
<dbReference type="PANTHER" id="PTHR13317:SF4">
    <property type="entry name" value="TRANSMEMBRANE ANTERIOR POSTERIOR TRANSFORMATION PROTEIN 1 HOMOLOG"/>
    <property type="match status" value="1"/>
</dbReference>
<sequence length="375" mass="42322">MALFKFFFESVFVSGHVEPASPEEMSRVRKRVDDFFYTFVYLEKTILFGVVLCLDAILEPLVSTFRVFALKLDSDDFWRDLFSIALVWQGFAVLTYVNVSKAYHLVRGQSTLKLYVLIGILQMFNTLLGSVGAYFQKDLFAAPTRRPSRDVARSLFIAALYVDVHATVQLTMLVTLNAAINSKTDAVLGVFFLNNMAEIKSFVFKNYARPARLGRVVLLDVVERFGVFFHLALILAHSLSHFSLGAEWVRRFALLSLVYLALEVGVDYLKHAFISLTNGVDPVFYERVFTLLCSDYLSQKKGVRVFPSAVPAHERMQFPAIAMAALGWRMTFRAIVTVGGFAFLVQSIVCLLLLKGILAMWLTSASSERLKKHLT</sequence>
<feature type="transmembrane region" description="Helical" evidence="6">
    <location>
        <begin position="81"/>
        <end position="99"/>
    </location>
</feature>
<name>A0ABV2AF36_9EUKA</name>